<organism evidence="3 4">
    <name type="scientific">Candidatus Nitrososphaera evergladensis SR1</name>
    <dbReference type="NCBI Taxonomy" id="1459636"/>
    <lineage>
        <taxon>Archaea</taxon>
        <taxon>Nitrososphaerota</taxon>
        <taxon>Nitrososphaeria</taxon>
        <taxon>Nitrososphaerales</taxon>
        <taxon>Nitrososphaeraceae</taxon>
        <taxon>Nitrososphaera</taxon>
    </lineage>
</organism>
<dbReference type="GeneID" id="41596331"/>
<dbReference type="KEGG" id="nev:NTE_00455"/>
<evidence type="ECO:0000313" key="3">
    <source>
        <dbReference type="EMBL" id="AIF82537.1"/>
    </source>
</evidence>
<dbReference type="eggNOG" id="arCOG03363">
    <property type="taxonomic scope" value="Archaea"/>
</dbReference>
<dbReference type="AlphaFoldDB" id="A0A075MP04"/>
<dbReference type="RefSeq" id="WP_148699488.1">
    <property type="nucleotide sequence ID" value="NZ_CP007174.1"/>
</dbReference>
<sequence length="146" mass="15696">MGHDKPVATLTSHSAVESIVGALAELESDIDSMNARVDEMKKRLLAHSNEEVDKLKQQIISMANEEAKRIVDAARAEAESESAQIMKEAETSLAAIKKNIDASFDKAVESIVKTVLGQETATTEKGEKKAASPKIKKYGSDGKPVS</sequence>
<dbReference type="STRING" id="1459636.NTE_00455"/>
<gene>
    <name evidence="3" type="ORF">NTE_00455</name>
</gene>
<keyword evidence="4" id="KW-1185">Reference proteome</keyword>
<dbReference type="Proteomes" id="UP000028194">
    <property type="component" value="Chromosome"/>
</dbReference>
<proteinExistence type="predicted"/>
<feature type="coiled-coil region" evidence="1">
    <location>
        <begin position="16"/>
        <end position="84"/>
    </location>
</feature>
<dbReference type="Gene3D" id="1.20.5.2950">
    <property type="match status" value="1"/>
</dbReference>
<keyword evidence="1" id="KW-0175">Coiled coil</keyword>
<reference evidence="3 4" key="1">
    <citation type="journal article" date="2014" name="PLoS ONE">
        <title>Genome Sequence of Candidatus Nitrososphaera evergladensis from Group I.1b Enriched from Everglades Soil Reveals Novel Genomic Features of the Ammonia-Oxidizing Archaea.</title>
        <authorList>
            <person name="Zhalnina K.V."/>
            <person name="Dias R."/>
            <person name="Leonard M.T."/>
            <person name="Dorr de Quadros P."/>
            <person name="Camargo F.A."/>
            <person name="Drew J.C."/>
            <person name="Farmerie W.G."/>
            <person name="Daroub S.H."/>
            <person name="Triplett E.W."/>
        </authorList>
    </citation>
    <scope>NUCLEOTIDE SEQUENCE [LARGE SCALE GENOMIC DNA]</scope>
    <source>
        <strain evidence="3 4">SR1</strain>
    </source>
</reference>
<dbReference type="OrthoDB" id="11763at2157"/>
<protein>
    <submittedName>
        <fullName evidence="3">Uncharacterized protein</fullName>
    </submittedName>
</protein>
<evidence type="ECO:0000256" key="1">
    <source>
        <dbReference type="SAM" id="Coils"/>
    </source>
</evidence>
<feature type="region of interest" description="Disordered" evidence="2">
    <location>
        <begin position="117"/>
        <end position="146"/>
    </location>
</feature>
<name>A0A075MP04_9ARCH</name>
<accession>A0A075MP04</accession>
<dbReference type="EMBL" id="CP007174">
    <property type="protein sequence ID" value="AIF82537.1"/>
    <property type="molecule type" value="Genomic_DNA"/>
</dbReference>
<evidence type="ECO:0000256" key="2">
    <source>
        <dbReference type="SAM" id="MobiDB-lite"/>
    </source>
</evidence>
<dbReference type="HOGENOM" id="CLU_150443_0_0_2"/>
<evidence type="ECO:0000313" key="4">
    <source>
        <dbReference type="Proteomes" id="UP000028194"/>
    </source>
</evidence>